<dbReference type="CDD" id="cd03376">
    <property type="entry name" value="TPP_PFOR_porB_like"/>
    <property type="match status" value="1"/>
</dbReference>
<gene>
    <name evidence="3" type="ORF">ENL43_01495</name>
</gene>
<keyword evidence="3" id="KW-0670">Pyruvate</keyword>
<dbReference type="InterPro" id="IPR011766">
    <property type="entry name" value="TPP_enzyme_TPP-bd"/>
</dbReference>
<comment type="caution">
    <text evidence="3">The sequence shown here is derived from an EMBL/GenBank/DDBJ whole genome shotgun (WGS) entry which is preliminary data.</text>
</comment>
<dbReference type="InterPro" id="IPR051479">
    <property type="entry name" value="PorB-like"/>
</dbReference>
<dbReference type="InterPro" id="IPR029061">
    <property type="entry name" value="THDP-binding"/>
</dbReference>
<reference evidence="3" key="1">
    <citation type="journal article" date="2020" name="mSystems">
        <title>Genome- and Community-Level Interaction Insights into Carbon Utilization and Element Cycling Functions of Hydrothermarchaeota in Hydrothermal Sediment.</title>
        <authorList>
            <person name="Zhou Z."/>
            <person name="Liu Y."/>
            <person name="Xu W."/>
            <person name="Pan J."/>
            <person name="Luo Z.H."/>
            <person name="Li M."/>
        </authorList>
    </citation>
    <scope>NUCLEOTIDE SEQUENCE [LARGE SCALE GENOMIC DNA]</scope>
    <source>
        <strain evidence="3">HyVt-96</strain>
    </source>
</reference>
<keyword evidence="1" id="KW-0560">Oxidoreductase</keyword>
<proteinExistence type="predicted"/>
<dbReference type="GO" id="GO:0016491">
    <property type="term" value="F:oxidoreductase activity"/>
    <property type="evidence" value="ECO:0007669"/>
    <property type="project" value="UniProtKB-KW"/>
</dbReference>
<dbReference type="AlphaFoldDB" id="A0A7V5HMP7"/>
<evidence type="ECO:0000259" key="2">
    <source>
        <dbReference type="Pfam" id="PF02775"/>
    </source>
</evidence>
<dbReference type="Pfam" id="PF02775">
    <property type="entry name" value="TPP_enzyme_C"/>
    <property type="match status" value="1"/>
</dbReference>
<organism evidence="3">
    <name type="scientific">candidate division WOR-3 bacterium</name>
    <dbReference type="NCBI Taxonomy" id="2052148"/>
    <lineage>
        <taxon>Bacteria</taxon>
        <taxon>Bacteria division WOR-3</taxon>
    </lineage>
</organism>
<name>A0A7V5HMP7_UNCW3</name>
<evidence type="ECO:0000256" key="1">
    <source>
        <dbReference type="ARBA" id="ARBA00023002"/>
    </source>
</evidence>
<dbReference type="PANTHER" id="PTHR42897:SF2">
    <property type="entry name" value="PYRUVATE SYNTHASE SUBUNIT PORB"/>
    <property type="match status" value="1"/>
</dbReference>
<dbReference type="EMBL" id="DRTX01000086">
    <property type="protein sequence ID" value="HHF53022.1"/>
    <property type="molecule type" value="Genomic_DNA"/>
</dbReference>
<feature type="domain" description="Thiamine pyrophosphate enzyme TPP-binding" evidence="2">
    <location>
        <begin position="52"/>
        <end position="221"/>
    </location>
</feature>
<protein>
    <submittedName>
        <fullName evidence="3">Pyruvate ferredoxin oxidoreductase</fullName>
    </submittedName>
</protein>
<sequence length="317" mass="35377">MAEKFTLNLKELSKRTKGLAPGHRACAGCPFPAIIRMVLGAADDPVVVANATGCMEVVSTIFPYTAWPVPWIHNAFENAAATISGVESAYKALLRKGKIPGNKKIKFIAFGGDGGTYDIGLQSLSGAIERGHNFLYVLYDNEGYMNTGIQRSSATPFAAHTTTSPAGKVIPGKTQHRKDLTEIVAAHNLPYAAQASPSHWNDLIRKVRKALSVEGPTFISVISPCVPGWGYPENMSIELAKLAVETKFWPLYEVENGYYKINYKPRNPLPVIEFLKPQARFKHILNRPDLIEEIQRFVDERWERLLWLEQRKPEENK</sequence>
<dbReference type="GO" id="GO:0030976">
    <property type="term" value="F:thiamine pyrophosphate binding"/>
    <property type="evidence" value="ECO:0007669"/>
    <property type="project" value="InterPro"/>
</dbReference>
<evidence type="ECO:0000313" key="3">
    <source>
        <dbReference type="EMBL" id="HHF53022.1"/>
    </source>
</evidence>
<dbReference type="Gene3D" id="3.40.50.970">
    <property type="match status" value="2"/>
</dbReference>
<accession>A0A7V5HMP7</accession>
<dbReference type="Proteomes" id="UP000886050">
    <property type="component" value="Unassembled WGS sequence"/>
</dbReference>
<dbReference type="PANTHER" id="PTHR42897">
    <property type="entry name" value="PYRUVATE SYNTHASE SUBUNIT PORB"/>
    <property type="match status" value="1"/>
</dbReference>
<dbReference type="SUPFAM" id="SSF52518">
    <property type="entry name" value="Thiamin diphosphate-binding fold (THDP-binding)"/>
    <property type="match status" value="1"/>
</dbReference>